<comment type="caution">
    <text evidence="1">The sequence shown here is derived from an EMBL/GenBank/DDBJ whole genome shotgun (WGS) entry which is preliminary data.</text>
</comment>
<sequence length="436" mass="48828">MFEINLALVFDGNLCLFGLPDPPLLDRSELCRLLAPHLTTRILPVNKKVLATLWLLGNQESFRGVGDRFDLSKSSLHKVLLEARDLNQPPMSTLGKKWKVCRSSLPRCSSLYRLQLSIRNVIKIHRRLRRRHGDSRVFNLDRHRVPALRSKITGFFIRLMVSEGLPFVVLPPTVMTLAVSGTSASSVGVAAVSGTSASTTGAVSGPAAVQGKINLSTEEMSNTAVRSALWPLCCSDPTPLQHSLSQRETVLKWGRVRGQRADLTDRDKQKVWAGPEYHIFVTLGRTFPSRLSLPTCPATHPRGDYTLDAASHLPRRPCFHILAFLRRISCSYHSSQLHALIYHFIGGDVHRSFPTWLPDVHRWYPVLCRFSEARFPPSRLYGRRTTTKTSQQSLPHRRTAVRPPYKVKFKSSLPLGGVRSSGVANCAQLSQIPLKR</sequence>
<proteinExistence type="predicted"/>
<gene>
    <name evidence="1" type="ORF">GWK47_023562</name>
</gene>
<dbReference type="OrthoDB" id="6382705at2759"/>
<evidence type="ECO:0000313" key="1">
    <source>
        <dbReference type="EMBL" id="KAG0710065.1"/>
    </source>
</evidence>
<organism evidence="1 2">
    <name type="scientific">Chionoecetes opilio</name>
    <name type="common">Atlantic snow crab</name>
    <name type="synonym">Cancer opilio</name>
    <dbReference type="NCBI Taxonomy" id="41210"/>
    <lineage>
        <taxon>Eukaryota</taxon>
        <taxon>Metazoa</taxon>
        <taxon>Ecdysozoa</taxon>
        <taxon>Arthropoda</taxon>
        <taxon>Crustacea</taxon>
        <taxon>Multicrustacea</taxon>
        <taxon>Malacostraca</taxon>
        <taxon>Eumalacostraca</taxon>
        <taxon>Eucarida</taxon>
        <taxon>Decapoda</taxon>
        <taxon>Pleocyemata</taxon>
        <taxon>Brachyura</taxon>
        <taxon>Eubrachyura</taxon>
        <taxon>Majoidea</taxon>
        <taxon>Majidae</taxon>
        <taxon>Chionoecetes</taxon>
    </lineage>
</organism>
<dbReference type="EMBL" id="JACEEZ010024556">
    <property type="protein sequence ID" value="KAG0710065.1"/>
    <property type="molecule type" value="Genomic_DNA"/>
</dbReference>
<reference evidence="1" key="1">
    <citation type="submission" date="2020-07" db="EMBL/GenBank/DDBJ databases">
        <title>The High-quality genome of the commercially important snow crab, Chionoecetes opilio.</title>
        <authorList>
            <person name="Jeong J.-H."/>
            <person name="Ryu S."/>
        </authorList>
    </citation>
    <scope>NUCLEOTIDE SEQUENCE</scope>
    <source>
        <strain evidence="1">MADBK_172401_WGS</strain>
        <tissue evidence="1">Digestive gland</tissue>
    </source>
</reference>
<evidence type="ECO:0000313" key="2">
    <source>
        <dbReference type="Proteomes" id="UP000770661"/>
    </source>
</evidence>
<dbReference type="Proteomes" id="UP000770661">
    <property type="component" value="Unassembled WGS sequence"/>
</dbReference>
<accession>A0A8J4XLQ2</accession>
<name>A0A8J4XLQ2_CHIOP</name>
<dbReference type="AlphaFoldDB" id="A0A8J4XLQ2"/>
<keyword evidence="2" id="KW-1185">Reference proteome</keyword>
<protein>
    <submittedName>
        <fullName evidence="1">Uncharacterized protein</fullName>
    </submittedName>
</protein>